<dbReference type="KEGG" id="vpi:BW732_08710"/>
<dbReference type="InterPro" id="IPR008928">
    <property type="entry name" value="6-hairpin_glycosidase_sf"/>
</dbReference>
<dbReference type="Pfam" id="PF21958">
    <property type="entry name" value="SOGP_N"/>
    <property type="match status" value="1"/>
</dbReference>
<evidence type="ECO:0000259" key="5">
    <source>
        <dbReference type="Pfam" id="PF21270"/>
    </source>
</evidence>
<keyword evidence="8" id="KW-1185">Reference proteome</keyword>
<dbReference type="RefSeq" id="WP_077276369.1">
    <property type="nucleotide sequence ID" value="NZ_CP019609.1"/>
</dbReference>
<dbReference type="InterPro" id="IPR033432">
    <property type="entry name" value="GH94_catalytic"/>
</dbReference>
<evidence type="ECO:0000256" key="1">
    <source>
        <dbReference type="ARBA" id="ARBA00022676"/>
    </source>
</evidence>
<keyword evidence="1" id="KW-0328">Glycosyltransferase</keyword>
<keyword evidence="2" id="KW-0808">Transferase</keyword>
<dbReference type="GO" id="GO:0016757">
    <property type="term" value="F:glycosyltransferase activity"/>
    <property type="evidence" value="ECO:0007669"/>
    <property type="project" value="UniProtKB-KW"/>
</dbReference>
<dbReference type="Gene3D" id="2.60.420.10">
    <property type="entry name" value="Maltose phosphorylase, domain 3"/>
    <property type="match status" value="1"/>
</dbReference>
<dbReference type="Pfam" id="PF17167">
    <property type="entry name" value="Glyco_hydro_94"/>
    <property type="match status" value="1"/>
</dbReference>
<sequence>MKTINYTGKNVTISFLPYGDIKEILAEPILINQYIGTEIDGSINNLYLRVYQDDSFKTYPLLGKNSTSTCEFYESKVCWSGQIDDIFYQVTFRLSEHDNWFFTIDLMGTDKQVDVIYGQDLGLAAKSIVLTNEAYNSQYIDHSVYQTETGYTVCSRQNMEQEAGCFPMVQQGSLTKTIGFVTDGYQFFGREYREDGRLQIEKESNLPNVVYQYEMAYIGLQSTKLSLSEDSQSVIFYGSYITNHPEAVTDPIKTERELMQDFEHVMLSSAGTTQTLSRPGSTHIELLSGRELTDSEIETLFPKRKLEEIKAGKLLSFFDAQDYHIVLKAKEILMERSHGHIILSGEEETIDRPVLASTVYMNGLFNAQIVYGNTTMNKFISNSRNPLNCLKKSGQRLYIKRHNEWQLLGMPSAFKMGFNFATWYYQLSDDLISVTSYTTPNSRMLKFTVTSHNKVHYDWVTTFDVVMNDIEHTDSVKMMKNGPLISFEPTEQAASYNKYPGLRYDIKLKTPFYLVSMEDFFGVTDTDNLIGLGFTETDTVELTINGTLSAEPFEEDHVSLSEASQSYDTYIANLSNHFHLEHINQAKVDKVNSLVKWYTHNMLVHYLSPHGLEQYGGAAWGTRDVCQGPVEYFFAMEKPEVVRSILLTLYAHQFEDDGNWPQWFMFDRYEEIKAAESHGDIIVWPLKVISDYLHMTKDYSVLEELLPYANRQTGKQSAEKESLLEHIEKQISYLTSHFLPGTYLSSYGDGDWDDTLQPADQTLKKNMASSWTVALTYQTLRNFSQIMVDYAQDISQRMNEIAQGIKHDFHQYMIQDGVISGFILDNGNQTYEAIVHPNDQRTGINYRLLPMTRSMIAELISPEEVVKHYDLIQTHLTFPDATRLMDQPAHYAGGVSRNFKRAEQAANLGREVGLAYIHAHIRYVEAMAKIGKTEETWSNLEKINPIGLTELIEHASLRQANAYFSSSDGAFNTRYDAQNQFNQLKTGEIEVKGGWRIYSSGPGIYLHQLISQVLGIREDYESMIFDPVLPSELDGLLLTYQLGKRKLNIRYHLTNTVHKLLINGKLVETKHNSNQYRQAGLVVSKEQFNQWTKEGENEIEIFIGEM</sequence>
<organism evidence="7 8">
    <name type="scientific">Vagococcus penaei</name>
    <dbReference type="NCBI Taxonomy" id="633807"/>
    <lineage>
        <taxon>Bacteria</taxon>
        <taxon>Bacillati</taxon>
        <taxon>Bacillota</taxon>
        <taxon>Bacilli</taxon>
        <taxon>Lactobacillales</taxon>
        <taxon>Enterococcaceae</taxon>
        <taxon>Vagococcus</taxon>
    </lineage>
</organism>
<evidence type="ECO:0000313" key="8">
    <source>
        <dbReference type="Proteomes" id="UP000188246"/>
    </source>
</evidence>
<dbReference type="InterPro" id="IPR052047">
    <property type="entry name" value="GH94_Enzymes"/>
</dbReference>
<dbReference type="STRING" id="633807.BW732_08710"/>
<dbReference type="Pfam" id="PF21250">
    <property type="entry name" value="SOGP_2nd"/>
    <property type="match status" value="1"/>
</dbReference>
<proteinExistence type="predicted"/>
<dbReference type="Gene3D" id="1.50.10.10">
    <property type="match status" value="1"/>
</dbReference>
<evidence type="ECO:0000256" key="2">
    <source>
        <dbReference type="ARBA" id="ARBA00022679"/>
    </source>
</evidence>
<reference evidence="7 8" key="1">
    <citation type="journal article" date="2010" name="Int. J. Syst. Evol. Microbiol.">
        <title>Vagococcus penaei sp. nov., isolated from spoilage microbiota of cooked shrimp (Penaeus vannamei).</title>
        <authorList>
            <person name="Jaffres E."/>
            <person name="Prevost H."/>
            <person name="Rossero A."/>
            <person name="Joffraud J.J."/>
            <person name="Dousset X."/>
        </authorList>
    </citation>
    <scope>NUCLEOTIDE SEQUENCE [LARGE SCALE GENOMIC DNA]</scope>
    <source>
        <strain evidence="7 8">CD276</strain>
    </source>
</reference>
<evidence type="ECO:0000259" key="3">
    <source>
        <dbReference type="Pfam" id="PF17167"/>
    </source>
</evidence>
<dbReference type="InterPro" id="IPR048773">
    <property type="entry name" value="SOGP_C"/>
</dbReference>
<feature type="domain" description="Glycosyl hydrolase 94 catalytic" evidence="3">
    <location>
        <begin position="614"/>
        <end position="954"/>
    </location>
</feature>
<dbReference type="SUPFAM" id="SSF48208">
    <property type="entry name" value="Six-hairpin glycosidases"/>
    <property type="match status" value="1"/>
</dbReference>
<dbReference type="InterPro" id="IPR053831">
    <property type="entry name" value="SOGP_N"/>
</dbReference>
<gene>
    <name evidence="7" type="ORF">BW732_08710</name>
</gene>
<dbReference type="GO" id="GO:0005975">
    <property type="term" value="P:carbohydrate metabolic process"/>
    <property type="evidence" value="ECO:0007669"/>
    <property type="project" value="InterPro"/>
</dbReference>
<evidence type="ECO:0000313" key="7">
    <source>
        <dbReference type="EMBL" id="AQP54293.1"/>
    </source>
</evidence>
<evidence type="ECO:0000259" key="6">
    <source>
        <dbReference type="Pfam" id="PF21958"/>
    </source>
</evidence>
<dbReference type="PANTHER" id="PTHR37469:SF2">
    <property type="entry name" value="CELLOBIONIC ACID PHOSPHORYLASE"/>
    <property type="match status" value="1"/>
</dbReference>
<accession>A0A1Q2D7N5</accession>
<dbReference type="Proteomes" id="UP000188246">
    <property type="component" value="Chromosome"/>
</dbReference>
<feature type="domain" description="Glycoside phosphorylase super sandwich" evidence="4">
    <location>
        <begin position="301"/>
        <end position="546"/>
    </location>
</feature>
<dbReference type="OrthoDB" id="9769991at2"/>
<dbReference type="EMBL" id="CP019609">
    <property type="protein sequence ID" value="AQP54293.1"/>
    <property type="molecule type" value="Genomic_DNA"/>
</dbReference>
<evidence type="ECO:0000259" key="4">
    <source>
        <dbReference type="Pfam" id="PF21250"/>
    </source>
</evidence>
<protein>
    <submittedName>
        <fullName evidence="7">Uncharacterized protein</fullName>
    </submittedName>
</protein>
<dbReference type="Pfam" id="PF21270">
    <property type="entry name" value="SOGP_4th"/>
    <property type="match status" value="1"/>
</dbReference>
<dbReference type="InterPro" id="IPR012341">
    <property type="entry name" value="6hp_glycosidase-like_sf"/>
</dbReference>
<name>A0A1Q2D7N5_9ENTE</name>
<dbReference type="AlphaFoldDB" id="A0A1Q2D7N5"/>
<dbReference type="PANTHER" id="PTHR37469">
    <property type="entry name" value="CELLOBIONIC ACID PHOSPHORYLASE-RELATED"/>
    <property type="match status" value="1"/>
</dbReference>
<dbReference type="InterPro" id="IPR048771">
    <property type="entry name" value="SOGP_2nd"/>
</dbReference>
<feature type="domain" description="Glycoside phosphorylase C-terminal" evidence="5">
    <location>
        <begin position="1015"/>
        <end position="1102"/>
    </location>
</feature>
<feature type="domain" description="SOGP N-terminal" evidence="6">
    <location>
        <begin position="14"/>
        <end position="238"/>
    </location>
</feature>